<reference evidence="2" key="1">
    <citation type="submission" date="2022-11" db="UniProtKB">
        <authorList>
            <consortium name="WormBaseParasite"/>
        </authorList>
    </citation>
    <scope>IDENTIFICATION</scope>
</reference>
<protein>
    <submittedName>
        <fullName evidence="2">Uncharacterized protein</fullName>
    </submittedName>
</protein>
<proteinExistence type="predicted"/>
<organism evidence="1 2">
    <name type="scientific">Panagrolaimus sp. JU765</name>
    <dbReference type="NCBI Taxonomy" id="591449"/>
    <lineage>
        <taxon>Eukaryota</taxon>
        <taxon>Metazoa</taxon>
        <taxon>Ecdysozoa</taxon>
        <taxon>Nematoda</taxon>
        <taxon>Chromadorea</taxon>
        <taxon>Rhabditida</taxon>
        <taxon>Tylenchina</taxon>
        <taxon>Panagrolaimomorpha</taxon>
        <taxon>Panagrolaimoidea</taxon>
        <taxon>Panagrolaimidae</taxon>
        <taxon>Panagrolaimus</taxon>
    </lineage>
</organism>
<evidence type="ECO:0000313" key="2">
    <source>
        <dbReference type="WBParaSite" id="JU765_v2.g18109.t1"/>
    </source>
</evidence>
<sequence>MVLTPKTVLSFDAALALVSGATLFFAPQKVADFVFKKETDGVHWHLVRCVGGQIMASAFFFWRFRNRPAETQTTCFALRFSSCIFALLLAFNSRSEKPGLVPAEYLTASIYSAFAILAVYVFLLIKSRWPVGGKLYADHVGGNGLYQLDSLASIVIGMAWIACPSWLLHRQVNVQLDASHELCARIMGILFVAGYVVSAHALHWKFQCDRSVAAECRAVCCLFILAAQIWSQIAYKKDWSDNHWVGISLFSTWTVIAFIYRLYIAWAIKEKAN</sequence>
<dbReference type="WBParaSite" id="JU765_v2.g18109.t1">
    <property type="protein sequence ID" value="JU765_v2.g18109.t1"/>
    <property type="gene ID" value="JU765_v2.g18109"/>
</dbReference>
<evidence type="ECO:0000313" key="1">
    <source>
        <dbReference type="Proteomes" id="UP000887576"/>
    </source>
</evidence>
<dbReference type="Proteomes" id="UP000887576">
    <property type="component" value="Unplaced"/>
</dbReference>
<name>A0AC34QPJ8_9BILA</name>
<accession>A0AC34QPJ8</accession>